<dbReference type="Pfam" id="PF01694">
    <property type="entry name" value="Rhomboid"/>
    <property type="match status" value="1"/>
</dbReference>
<dbReference type="GO" id="GO:0016020">
    <property type="term" value="C:membrane"/>
    <property type="evidence" value="ECO:0007669"/>
    <property type="project" value="UniProtKB-SubCell"/>
</dbReference>
<feature type="transmembrane region" description="Helical" evidence="6">
    <location>
        <begin position="91"/>
        <end position="113"/>
    </location>
</feature>
<keyword evidence="8" id="KW-0378">Hydrolase</keyword>
<proteinExistence type="predicted"/>
<evidence type="ECO:0000256" key="6">
    <source>
        <dbReference type="SAM" id="Phobius"/>
    </source>
</evidence>
<comment type="caution">
    <text evidence="8">The sequence shown here is derived from an EMBL/GenBank/DDBJ whole genome shotgun (WGS) entry which is preliminary data.</text>
</comment>
<keyword evidence="4 6" id="KW-0472">Membrane</keyword>
<accession>A0A7K0K0Q9</accession>
<dbReference type="Proteomes" id="UP000442535">
    <property type="component" value="Unassembled WGS sequence"/>
</dbReference>
<dbReference type="PANTHER" id="PTHR43066:SF11">
    <property type="entry name" value="PEPTIDASE S54 RHOMBOID DOMAIN-CONTAINING PROTEIN"/>
    <property type="match status" value="1"/>
</dbReference>
<dbReference type="InterPro" id="IPR035952">
    <property type="entry name" value="Rhomboid-like_sf"/>
</dbReference>
<evidence type="ECO:0000256" key="2">
    <source>
        <dbReference type="ARBA" id="ARBA00022692"/>
    </source>
</evidence>
<evidence type="ECO:0000256" key="5">
    <source>
        <dbReference type="SAM" id="MobiDB-lite"/>
    </source>
</evidence>
<feature type="region of interest" description="Disordered" evidence="5">
    <location>
        <begin position="202"/>
        <end position="256"/>
    </location>
</feature>
<dbReference type="GO" id="GO:0004252">
    <property type="term" value="F:serine-type endopeptidase activity"/>
    <property type="evidence" value="ECO:0007669"/>
    <property type="project" value="InterPro"/>
</dbReference>
<dbReference type="GO" id="GO:0006508">
    <property type="term" value="P:proteolysis"/>
    <property type="evidence" value="ECO:0007669"/>
    <property type="project" value="UniProtKB-KW"/>
</dbReference>
<feature type="transmembrane region" description="Helical" evidence="6">
    <location>
        <begin position="147"/>
        <end position="164"/>
    </location>
</feature>
<reference evidence="8 9" key="1">
    <citation type="submission" date="2019-08" db="EMBL/GenBank/DDBJ databases">
        <title>In-depth cultivation of the pig gut microbiome towards novel bacterial diversity and tailored functional studies.</title>
        <authorList>
            <person name="Wylensek D."/>
            <person name="Hitch T.C.A."/>
            <person name="Clavel T."/>
        </authorList>
    </citation>
    <scope>NUCLEOTIDE SEQUENCE [LARGE SCALE GENOMIC DNA]</scope>
    <source>
        <strain evidence="8 9">RF-GAM-744-WT-7</strain>
    </source>
</reference>
<keyword evidence="2 6" id="KW-0812">Transmembrane</keyword>
<evidence type="ECO:0000313" key="8">
    <source>
        <dbReference type="EMBL" id="MST49073.1"/>
    </source>
</evidence>
<feature type="transmembrane region" description="Helical" evidence="6">
    <location>
        <begin position="14"/>
        <end position="34"/>
    </location>
</feature>
<name>A0A7K0K0Q9_9ACTO</name>
<dbReference type="EMBL" id="VUMY01000003">
    <property type="protein sequence ID" value="MST49073.1"/>
    <property type="molecule type" value="Genomic_DNA"/>
</dbReference>
<feature type="compositionally biased region" description="Polar residues" evidence="5">
    <location>
        <begin position="238"/>
        <end position="256"/>
    </location>
</feature>
<evidence type="ECO:0000256" key="4">
    <source>
        <dbReference type="ARBA" id="ARBA00023136"/>
    </source>
</evidence>
<protein>
    <submittedName>
        <fullName evidence="8">Rhomboid family intramembrane serine protease</fullName>
    </submittedName>
</protein>
<feature type="transmembrane region" description="Helical" evidence="6">
    <location>
        <begin position="67"/>
        <end position="84"/>
    </location>
</feature>
<organism evidence="8 9">
    <name type="scientific">Mobiluncus porci</name>
    <dbReference type="NCBI Taxonomy" id="2652278"/>
    <lineage>
        <taxon>Bacteria</taxon>
        <taxon>Bacillati</taxon>
        <taxon>Actinomycetota</taxon>
        <taxon>Actinomycetes</taxon>
        <taxon>Actinomycetales</taxon>
        <taxon>Actinomycetaceae</taxon>
        <taxon>Mobiluncus</taxon>
    </lineage>
</organism>
<dbReference type="SUPFAM" id="SSF144091">
    <property type="entry name" value="Rhomboid-like"/>
    <property type="match status" value="1"/>
</dbReference>
<keyword evidence="3 6" id="KW-1133">Transmembrane helix</keyword>
<evidence type="ECO:0000256" key="1">
    <source>
        <dbReference type="ARBA" id="ARBA00004141"/>
    </source>
</evidence>
<feature type="transmembrane region" description="Helical" evidence="6">
    <location>
        <begin position="170"/>
        <end position="189"/>
    </location>
</feature>
<evidence type="ECO:0000256" key="3">
    <source>
        <dbReference type="ARBA" id="ARBA00022989"/>
    </source>
</evidence>
<evidence type="ECO:0000313" key="9">
    <source>
        <dbReference type="Proteomes" id="UP000442535"/>
    </source>
</evidence>
<dbReference type="InterPro" id="IPR022764">
    <property type="entry name" value="Peptidase_S54_rhomboid_dom"/>
</dbReference>
<feature type="compositionally biased region" description="Low complexity" evidence="5">
    <location>
        <begin position="206"/>
        <end position="220"/>
    </location>
</feature>
<gene>
    <name evidence="8" type="ORF">FYJ63_02210</name>
</gene>
<keyword evidence="8" id="KW-0645">Protease</keyword>
<evidence type="ECO:0000259" key="7">
    <source>
        <dbReference type="Pfam" id="PF01694"/>
    </source>
</evidence>
<dbReference type="PANTHER" id="PTHR43066">
    <property type="entry name" value="RHOMBOID-RELATED PROTEIN"/>
    <property type="match status" value="1"/>
</dbReference>
<feature type="transmembrane region" description="Helical" evidence="6">
    <location>
        <begin position="119"/>
        <end position="140"/>
    </location>
</feature>
<keyword evidence="9" id="KW-1185">Reference proteome</keyword>
<dbReference type="Gene3D" id="1.20.1540.10">
    <property type="entry name" value="Rhomboid-like"/>
    <property type="match status" value="1"/>
</dbReference>
<sequence>MNTEHIPTPKPPKAYVTSTLCIVMLVVWVLELIFPQLLPRFAFVPAIGIFEPWRFLTAAFLHSIPMPFHLAFNCWALWVVGRALEPVLGRLRLLAAFVICAIGAMLAQCLVSLINPQAWVTLTVGASGAVFGFFGIVLAIQRVLRLPWSEMAALIGINFILGFFLPNVAWVAHLGGLLVGLVIGAYTGWSLRQAQFVTVPITPENSGDSEQSDSSPSKPGFGQYLPSESDLPEPSEDLPNNPSSTDATIRPSSRASSETNGSAVLLQRVVTPKEIARDVAVYLGLFAILVGCNWLFYHFNYEAIYAILQLSA</sequence>
<dbReference type="AlphaFoldDB" id="A0A7K0K0Q9"/>
<feature type="domain" description="Peptidase S54 rhomboid" evidence="7">
    <location>
        <begin position="51"/>
        <end position="188"/>
    </location>
</feature>
<feature type="transmembrane region" description="Helical" evidence="6">
    <location>
        <begin position="279"/>
        <end position="297"/>
    </location>
</feature>
<comment type="subcellular location">
    <subcellularLocation>
        <location evidence="1">Membrane</location>
        <topology evidence="1">Multi-pass membrane protein</topology>
    </subcellularLocation>
</comment>